<dbReference type="FunFam" id="3.30.40.10:FF:000037">
    <property type="entry name" value="Cdk-activating kinase assembly factor MAT1, centre"/>
    <property type="match status" value="1"/>
</dbReference>
<evidence type="ECO:0000256" key="4">
    <source>
        <dbReference type="ARBA" id="ARBA00022771"/>
    </source>
</evidence>
<dbReference type="GO" id="GO:0006289">
    <property type="term" value="P:nucleotide-excision repair"/>
    <property type="evidence" value="ECO:0007669"/>
    <property type="project" value="InterPro"/>
</dbReference>
<evidence type="ECO:0000256" key="1">
    <source>
        <dbReference type="ARBA" id="ARBA00004123"/>
    </source>
</evidence>
<dbReference type="SUPFAM" id="SSF57850">
    <property type="entry name" value="RING/U-box"/>
    <property type="match status" value="1"/>
</dbReference>
<dbReference type="RefSeq" id="XP_049180653.1">
    <property type="nucleotide sequence ID" value="XM_049323541.1"/>
</dbReference>
<dbReference type="InterPro" id="IPR004575">
    <property type="entry name" value="MAT1/Tfb3"/>
</dbReference>
<dbReference type="InterPro" id="IPR001841">
    <property type="entry name" value="Znf_RING"/>
</dbReference>
<dbReference type="GO" id="GO:0061575">
    <property type="term" value="F:cyclin-dependent protein serine/threonine kinase activator activity"/>
    <property type="evidence" value="ECO:0007669"/>
    <property type="project" value="InterPro"/>
</dbReference>
<dbReference type="GO" id="GO:0008270">
    <property type="term" value="F:zinc ion binding"/>
    <property type="evidence" value="ECO:0007669"/>
    <property type="project" value="UniProtKB-KW"/>
</dbReference>
<dbReference type="PANTHER" id="PTHR12683:SF13">
    <property type="entry name" value="CDK-ACTIVATING KINASE ASSEMBLY FACTOR MAT1"/>
    <property type="match status" value="1"/>
</dbReference>
<protein>
    <recommendedName>
        <fullName evidence="2">RNA polymerase II transcription factor B subunit 3</fullName>
    </recommendedName>
    <alternativeName>
        <fullName evidence="8">RNA polymerase II transcription factor B 38 kDa subunit</fullName>
    </alternativeName>
    <alternativeName>
        <fullName evidence="7">RNA polymerase II transcription factor B p38 subunit</fullName>
    </alternativeName>
</protein>
<dbReference type="InterPro" id="IPR015877">
    <property type="entry name" value="MAT1_centre"/>
</dbReference>
<evidence type="ECO:0000313" key="13">
    <source>
        <dbReference type="Proteomes" id="UP001202479"/>
    </source>
</evidence>
<proteinExistence type="predicted"/>
<evidence type="ECO:0000256" key="3">
    <source>
        <dbReference type="ARBA" id="ARBA00022723"/>
    </source>
</evidence>
<dbReference type="InterPro" id="IPR017907">
    <property type="entry name" value="Znf_RING_CS"/>
</dbReference>
<dbReference type="GO" id="GO:0070985">
    <property type="term" value="C:transcription factor TFIIK complex"/>
    <property type="evidence" value="ECO:0007669"/>
    <property type="project" value="UniProtKB-ARBA"/>
</dbReference>
<dbReference type="Proteomes" id="UP001202479">
    <property type="component" value="Unassembled WGS sequence"/>
</dbReference>
<evidence type="ECO:0000256" key="5">
    <source>
        <dbReference type="ARBA" id="ARBA00022833"/>
    </source>
</evidence>
<dbReference type="NCBIfam" id="TIGR00570">
    <property type="entry name" value="cdk7"/>
    <property type="match status" value="1"/>
</dbReference>
<comment type="caution">
    <text evidence="12">The sequence shown here is derived from an EMBL/GenBank/DDBJ whole genome shotgun (WGS) entry which is preliminary data.</text>
</comment>
<keyword evidence="5" id="KW-0862">Zinc</keyword>
<keyword evidence="10" id="KW-0175">Coiled coil</keyword>
<feature type="coiled-coil region" evidence="10">
    <location>
        <begin position="120"/>
        <end position="179"/>
    </location>
</feature>
<feature type="domain" description="RING-type" evidence="11">
    <location>
        <begin position="8"/>
        <end position="53"/>
    </location>
</feature>
<evidence type="ECO:0000256" key="2">
    <source>
        <dbReference type="ARBA" id="ARBA00022257"/>
    </source>
</evidence>
<keyword evidence="3" id="KW-0479">Metal-binding</keyword>
<dbReference type="AlphaFoldDB" id="A0AAI9WY97"/>
<sequence>MDDLPDMCPICKTDKYLSPSMTFLINPECYHKICESCVDRIFSLGPAPCPYPKCGKILRKNKFKQQVFGDLKIEKEIDVRRKVGGIYNKTQEDFATLEEYNQYLELVEEIVFKLSNGIEVEKTEQDLAQYEQEHKIEILEKNMRESQRTANLTKYQDAMERLKQEKLKIQRKMEMEDLEFKKLQQQELLDRMSNSDMSSAELIQHHQMQLNKRNSLRKKQLQQITNKLDQQFIPKQSEPNNSIPFTPFEGDRASPMYNTEEYHDPYIFELSSKKEYLAAGWRLELVFQRALDEAFCGIGCHVEAEKKLVTV</sequence>
<dbReference type="PROSITE" id="PS50089">
    <property type="entry name" value="ZF_RING_2"/>
    <property type="match status" value="1"/>
</dbReference>
<evidence type="ECO:0000256" key="7">
    <source>
        <dbReference type="ARBA" id="ARBA00029873"/>
    </source>
</evidence>
<gene>
    <name evidence="12" type="ORF">KGF56_002324</name>
</gene>
<comment type="subcellular location">
    <subcellularLocation>
        <location evidence="1">Nucleus</location>
    </subcellularLocation>
</comment>
<keyword evidence="13" id="KW-1185">Reference proteome</keyword>
<evidence type="ECO:0000256" key="8">
    <source>
        <dbReference type="ARBA" id="ARBA00033277"/>
    </source>
</evidence>
<dbReference type="InterPro" id="IPR013083">
    <property type="entry name" value="Znf_RING/FYVE/PHD"/>
</dbReference>
<dbReference type="GO" id="GO:0006357">
    <property type="term" value="P:regulation of transcription by RNA polymerase II"/>
    <property type="evidence" value="ECO:0007669"/>
    <property type="project" value="TreeGrafter"/>
</dbReference>
<evidence type="ECO:0000256" key="6">
    <source>
        <dbReference type="ARBA" id="ARBA00023242"/>
    </source>
</evidence>
<dbReference type="Gene3D" id="3.30.40.10">
    <property type="entry name" value="Zinc/RING finger domain, C3HC4 (zinc finger)"/>
    <property type="match status" value="1"/>
</dbReference>
<accession>A0AAI9WY97</accession>
<evidence type="ECO:0000256" key="9">
    <source>
        <dbReference type="PROSITE-ProRule" id="PRU00175"/>
    </source>
</evidence>
<dbReference type="EMBL" id="JAHUZD010000073">
    <property type="protein sequence ID" value="KAI3404908.1"/>
    <property type="molecule type" value="Genomic_DNA"/>
</dbReference>
<dbReference type="Pfam" id="PF17121">
    <property type="entry name" value="zf-C3HC4_5"/>
    <property type="match status" value="1"/>
</dbReference>
<dbReference type="PANTHER" id="PTHR12683">
    <property type="entry name" value="CDK-ACTIVATING KINASE ASSEMBLY FACTOR MAT1"/>
    <property type="match status" value="1"/>
</dbReference>
<keyword evidence="6" id="KW-0539">Nucleus</keyword>
<dbReference type="Pfam" id="PF06391">
    <property type="entry name" value="MAT1"/>
    <property type="match status" value="1"/>
</dbReference>
<keyword evidence="4 9" id="KW-0863">Zinc-finger</keyword>
<evidence type="ECO:0000256" key="10">
    <source>
        <dbReference type="SAM" id="Coils"/>
    </source>
</evidence>
<evidence type="ECO:0000259" key="11">
    <source>
        <dbReference type="PROSITE" id="PS50089"/>
    </source>
</evidence>
<dbReference type="GeneID" id="73379941"/>
<name>A0AAI9WY97_9ASCO</name>
<dbReference type="PROSITE" id="PS00518">
    <property type="entry name" value="ZF_RING_1"/>
    <property type="match status" value="1"/>
</dbReference>
<reference evidence="12" key="1">
    <citation type="journal article" date="2022" name="DNA Res.">
        <title>Genome analysis of five recently described species of the CUG-Ser clade uncovers Candida theae as a new hybrid lineage with pathogenic potential in the Candida parapsilosis species complex.</title>
        <authorList>
            <person name="Mixao V."/>
            <person name="Del Olmo V."/>
            <person name="Hegedusova E."/>
            <person name="Saus E."/>
            <person name="Pryszcz L."/>
            <person name="Cillingova A."/>
            <person name="Nosek J."/>
            <person name="Gabaldon T."/>
        </authorList>
    </citation>
    <scope>NUCLEOTIDE SEQUENCE</scope>
    <source>
        <strain evidence="12">CBS 10844</strain>
    </source>
</reference>
<dbReference type="CDD" id="cd16573">
    <property type="entry name" value="RING-HC_TFB3-like"/>
    <property type="match status" value="1"/>
</dbReference>
<organism evidence="12 13">
    <name type="scientific">Candida oxycetoniae</name>
    <dbReference type="NCBI Taxonomy" id="497107"/>
    <lineage>
        <taxon>Eukaryota</taxon>
        <taxon>Fungi</taxon>
        <taxon>Dikarya</taxon>
        <taxon>Ascomycota</taxon>
        <taxon>Saccharomycotina</taxon>
        <taxon>Pichiomycetes</taxon>
        <taxon>Debaryomycetaceae</taxon>
        <taxon>Candida/Lodderomyces clade</taxon>
        <taxon>Candida</taxon>
    </lineage>
</organism>
<evidence type="ECO:0000313" key="12">
    <source>
        <dbReference type="EMBL" id="KAI3404908.1"/>
    </source>
</evidence>